<dbReference type="InParanoid" id="A0A672H6L2"/>
<dbReference type="Proteomes" id="UP000472267">
    <property type="component" value="Chromosome 18"/>
</dbReference>
<evidence type="ECO:0000256" key="1">
    <source>
        <dbReference type="SAM" id="MobiDB-lite"/>
    </source>
</evidence>
<accession>A0A672H6L2</accession>
<dbReference type="AlphaFoldDB" id="A0A672H6L2"/>
<dbReference type="Ensembl" id="ENSSFAT00005025745.1">
    <property type="protein sequence ID" value="ENSSFAP00005024741.1"/>
    <property type="gene ID" value="ENSSFAG00005012745.1"/>
</dbReference>
<evidence type="ECO:0000313" key="3">
    <source>
        <dbReference type="Proteomes" id="UP000472267"/>
    </source>
</evidence>
<evidence type="ECO:0000313" key="2">
    <source>
        <dbReference type="Ensembl" id="ENSSFAP00005024741.1"/>
    </source>
</evidence>
<keyword evidence="3" id="KW-1185">Reference proteome</keyword>
<name>A0A672H6L2_SALFA</name>
<reference evidence="2" key="2">
    <citation type="submission" date="2025-08" db="UniProtKB">
        <authorList>
            <consortium name="Ensembl"/>
        </authorList>
    </citation>
    <scope>IDENTIFICATION</scope>
</reference>
<sequence length="66" mass="7746">MADKNLPQVTRKRKSVYEVAQRRRQGEKERAQTKVILGKSFRRWCALKETKGLKTDALVAKFLLDR</sequence>
<proteinExistence type="predicted"/>
<organism evidence="2 3">
    <name type="scientific">Salarias fasciatus</name>
    <name type="common">Jewelled blenny</name>
    <name type="synonym">Blennius fasciatus</name>
    <dbReference type="NCBI Taxonomy" id="181472"/>
    <lineage>
        <taxon>Eukaryota</taxon>
        <taxon>Metazoa</taxon>
        <taxon>Chordata</taxon>
        <taxon>Craniata</taxon>
        <taxon>Vertebrata</taxon>
        <taxon>Euteleostomi</taxon>
        <taxon>Actinopterygii</taxon>
        <taxon>Neopterygii</taxon>
        <taxon>Teleostei</taxon>
        <taxon>Neoteleostei</taxon>
        <taxon>Acanthomorphata</taxon>
        <taxon>Ovalentaria</taxon>
        <taxon>Blenniimorphae</taxon>
        <taxon>Blenniiformes</taxon>
        <taxon>Blennioidei</taxon>
        <taxon>Blenniidae</taxon>
        <taxon>Salariinae</taxon>
        <taxon>Salarias</taxon>
    </lineage>
</organism>
<protein>
    <submittedName>
        <fullName evidence="2">Uncharacterized protein</fullName>
    </submittedName>
</protein>
<reference evidence="2" key="3">
    <citation type="submission" date="2025-09" db="UniProtKB">
        <authorList>
            <consortium name="Ensembl"/>
        </authorList>
    </citation>
    <scope>IDENTIFICATION</scope>
</reference>
<feature type="region of interest" description="Disordered" evidence="1">
    <location>
        <begin position="1"/>
        <end position="24"/>
    </location>
</feature>
<reference evidence="2" key="1">
    <citation type="submission" date="2019-06" db="EMBL/GenBank/DDBJ databases">
        <authorList>
            <consortium name="Wellcome Sanger Institute Data Sharing"/>
        </authorList>
    </citation>
    <scope>NUCLEOTIDE SEQUENCE [LARGE SCALE GENOMIC DNA]</scope>
</reference>